<feature type="binding site" evidence="9">
    <location>
        <position position="99"/>
    </location>
    <ligand>
        <name>Mg(2+)</name>
        <dbReference type="ChEBI" id="CHEBI:18420"/>
    </ligand>
</feature>
<comment type="pathway">
    <text evidence="9">Cofactor biosynthesis; biotin biosynthesis; biotin from 7,8-diaminononanoate: step 1/2.</text>
</comment>
<evidence type="ECO:0000256" key="6">
    <source>
        <dbReference type="ARBA" id="ARBA00022840"/>
    </source>
</evidence>
<evidence type="ECO:0000256" key="9">
    <source>
        <dbReference type="HAMAP-Rule" id="MF_00336"/>
    </source>
</evidence>
<dbReference type="EC" id="6.3.3.3" evidence="9"/>
<comment type="cofactor">
    <cofactor evidence="9">
        <name>Mg(2+)</name>
        <dbReference type="ChEBI" id="CHEBI:18420"/>
    </cofactor>
</comment>
<protein>
    <recommendedName>
        <fullName evidence="9">ATP-dependent dethiobiotin synthetase BioD</fullName>
        <ecNumber evidence="9">6.3.3.3</ecNumber>
    </recommendedName>
    <alternativeName>
        <fullName evidence="9">DTB synthetase</fullName>
        <shortName evidence="9">DTBS</shortName>
    </alternativeName>
    <alternativeName>
        <fullName evidence="9">Dethiobiotin synthase</fullName>
    </alternativeName>
</protein>
<dbReference type="GO" id="GO:0005829">
    <property type="term" value="C:cytosol"/>
    <property type="evidence" value="ECO:0007669"/>
    <property type="project" value="TreeGrafter"/>
</dbReference>
<comment type="subunit">
    <text evidence="9">Homodimer.</text>
</comment>
<feature type="binding site" evidence="9">
    <location>
        <begin position="99"/>
        <end position="102"/>
    </location>
    <ligand>
        <name>ATP</name>
        <dbReference type="ChEBI" id="CHEBI:30616"/>
    </ligand>
</feature>
<evidence type="ECO:0000256" key="8">
    <source>
        <dbReference type="ARBA" id="ARBA00047386"/>
    </source>
</evidence>
<keyword evidence="3 9" id="KW-0479">Metal-binding</keyword>
<keyword evidence="1 9" id="KW-0963">Cytoplasm</keyword>
<dbReference type="SUPFAM" id="SSF52540">
    <property type="entry name" value="P-loop containing nucleoside triphosphate hydrolases"/>
    <property type="match status" value="1"/>
</dbReference>
<dbReference type="CDD" id="cd03109">
    <property type="entry name" value="DTBS"/>
    <property type="match status" value="1"/>
</dbReference>
<feature type="binding site" evidence="9">
    <location>
        <position position="43"/>
    </location>
    <ligand>
        <name>ATP</name>
        <dbReference type="ChEBI" id="CHEBI:30616"/>
    </ligand>
</feature>
<reference evidence="10" key="1">
    <citation type="submission" date="2020-02" db="EMBL/GenBank/DDBJ databases">
        <authorList>
            <person name="Meier V. D."/>
        </authorList>
    </citation>
    <scope>NUCLEOTIDE SEQUENCE</scope>
    <source>
        <strain evidence="10">AVDCRST_MAG95</strain>
    </source>
</reference>
<comment type="similarity">
    <text evidence="9">Belongs to the dethiobiotin synthetase family.</text>
</comment>
<dbReference type="GO" id="GO:0005524">
    <property type="term" value="F:ATP binding"/>
    <property type="evidence" value="ECO:0007669"/>
    <property type="project" value="UniProtKB-UniRule"/>
</dbReference>
<dbReference type="NCBIfam" id="TIGR00347">
    <property type="entry name" value="bioD"/>
    <property type="match status" value="1"/>
</dbReference>
<dbReference type="GO" id="GO:0004141">
    <property type="term" value="F:dethiobiotin synthase activity"/>
    <property type="evidence" value="ECO:0007669"/>
    <property type="project" value="UniProtKB-UniRule"/>
</dbReference>
<accession>A0A6J4HAD9</accession>
<evidence type="ECO:0000256" key="7">
    <source>
        <dbReference type="ARBA" id="ARBA00022842"/>
    </source>
</evidence>
<gene>
    <name evidence="9" type="primary">bioD</name>
    <name evidence="10" type="ORF">AVDCRST_MAG95-449</name>
</gene>
<organism evidence="10">
    <name type="scientific">uncultured Adhaeribacter sp</name>
    <dbReference type="NCBI Taxonomy" id="448109"/>
    <lineage>
        <taxon>Bacteria</taxon>
        <taxon>Pseudomonadati</taxon>
        <taxon>Bacteroidota</taxon>
        <taxon>Cytophagia</taxon>
        <taxon>Cytophagales</taxon>
        <taxon>Hymenobacteraceae</taxon>
        <taxon>Adhaeribacter</taxon>
        <taxon>environmental samples</taxon>
    </lineage>
</organism>
<sequence length="205" mass="22699">MKQYFITGIGTEIGKTVVAAILTEALAADYWKPVQAGNLDYTDSDTVRSLISNPETIFHPEAYRLQMPASPHQAAAVENISINPNQINIPLTDRNLIVEGAGGLMVPLNHEFLMIDLIVQFKLPVILVSRHYLGSINHTLLSVEALRRRNIPLAGIIFNGAPTPASEEYILRFAGLPKWPNVLPETKLTALTVQQYAARFKPYLV</sequence>
<dbReference type="InterPro" id="IPR027417">
    <property type="entry name" value="P-loop_NTPase"/>
</dbReference>
<dbReference type="InterPro" id="IPR004472">
    <property type="entry name" value="DTB_synth_BioD"/>
</dbReference>
<evidence type="ECO:0000256" key="1">
    <source>
        <dbReference type="ARBA" id="ARBA00022490"/>
    </source>
</evidence>
<keyword evidence="7 9" id="KW-0460">Magnesium</keyword>
<feature type="binding site" evidence="9">
    <location>
        <begin position="12"/>
        <end position="17"/>
    </location>
    <ligand>
        <name>ATP</name>
        <dbReference type="ChEBI" id="CHEBI:30616"/>
    </ligand>
</feature>
<dbReference type="PIRSF" id="PIRSF006755">
    <property type="entry name" value="DTB_synth"/>
    <property type="match status" value="1"/>
</dbReference>
<proteinExistence type="inferred from homology"/>
<name>A0A6J4HAD9_9BACT</name>
<evidence type="ECO:0000256" key="5">
    <source>
        <dbReference type="ARBA" id="ARBA00022756"/>
    </source>
</evidence>
<comment type="catalytic activity">
    <reaction evidence="9">
        <text>(7R,8S)-7,8-diammoniononanoate + CO2 + ATP = (4R,5S)-dethiobiotin + ADP + phosphate + 3 H(+)</text>
        <dbReference type="Rhea" id="RHEA:15805"/>
        <dbReference type="ChEBI" id="CHEBI:15378"/>
        <dbReference type="ChEBI" id="CHEBI:16526"/>
        <dbReference type="ChEBI" id="CHEBI:30616"/>
        <dbReference type="ChEBI" id="CHEBI:43474"/>
        <dbReference type="ChEBI" id="CHEBI:149469"/>
        <dbReference type="ChEBI" id="CHEBI:149473"/>
        <dbReference type="ChEBI" id="CHEBI:456216"/>
        <dbReference type="EC" id="6.3.3.3"/>
    </reaction>
</comment>
<dbReference type="AlphaFoldDB" id="A0A6J4HAD9"/>
<dbReference type="Gene3D" id="3.40.50.300">
    <property type="entry name" value="P-loop containing nucleotide triphosphate hydrolases"/>
    <property type="match status" value="1"/>
</dbReference>
<evidence type="ECO:0000256" key="2">
    <source>
        <dbReference type="ARBA" id="ARBA00022598"/>
    </source>
</evidence>
<dbReference type="HAMAP" id="MF_00336">
    <property type="entry name" value="BioD"/>
    <property type="match status" value="1"/>
</dbReference>
<evidence type="ECO:0000256" key="3">
    <source>
        <dbReference type="ARBA" id="ARBA00022723"/>
    </source>
</evidence>
<evidence type="ECO:0000256" key="4">
    <source>
        <dbReference type="ARBA" id="ARBA00022741"/>
    </source>
</evidence>
<feature type="binding site" evidence="9">
    <location>
        <position position="43"/>
    </location>
    <ligand>
        <name>Mg(2+)</name>
        <dbReference type="ChEBI" id="CHEBI:18420"/>
    </ligand>
</feature>
<comment type="caution">
    <text evidence="9">Lacks conserved residue(s) required for the propagation of feature annotation.</text>
</comment>
<keyword evidence="4 9" id="KW-0547">Nucleotide-binding</keyword>
<dbReference type="EMBL" id="CADCTJ010000143">
    <property type="protein sequence ID" value="CAA9219107.1"/>
    <property type="molecule type" value="Genomic_DNA"/>
</dbReference>
<comment type="function">
    <text evidence="9">Catalyzes a mechanistically unusual reaction, the ATP-dependent insertion of CO2 between the N7 and N8 nitrogen atoms of 7,8-diaminopelargonic acid (DAPA, also called 7,8-diammoniononanoate) to form a ureido ring.</text>
</comment>
<feature type="binding site" evidence="9">
    <location>
        <position position="185"/>
    </location>
    <ligand>
        <name>ATP</name>
        <dbReference type="ChEBI" id="CHEBI:30616"/>
    </ligand>
</feature>
<dbReference type="PANTHER" id="PTHR43210">
    <property type="entry name" value="DETHIOBIOTIN SYNTHETASE"/>
    <property type="match status" value="1"/>
</dbReference>
<keyword evidence="2 9" id="KW-0436">Ligase</keyword>
<feature type="binding site" evidence="9">
    <location>
        <position position="16"/>
    </location>
    <ligand>
        <name>Mg(2+)</name>
        <dbReference type="ChEBI" id="CHEBI:18420"/>
    </ligand>
</feature>
<comment type="subcellular location">
    <subcellularLocation>
        <location evidence="9">Cytoplasm</location>
    </subcellularLocation>
</comment>
<dbReference type="Pfam" id="PF13500">
    <property type="entry name" value="AAA_26"/>
    <property type="match status" value="1"/>
</dbReference>
<dbReference type="GO" id="GO:0000287">
    <property type="term" value="F:magnesium ion binding"/>
    <property type="evidence" value="ECO:0007669"/>
    <property type="project" value="UniProtKB-UniRule"/>
</dbReference>
<comment type="catalytic activity">
    <reaction evidence="8">
        <text>(7R,8S)-8-amino-7-(carboxyamino)nonanoate + ATP = (4R,5S)-dethiobiotin + ADP + phosphate + H(+)</text>
        <dbReference type="Rhea" id="RHEA:63684"/>
        <dbReference type="ChEBI" id="CHEBI:15378"/>
        <dbReference type="ChEBI" id="CHEBI:30616"/>
        <dbReference type="ChEBI" id="CHEBI:43474"/>
        <dbReference type="ChEBI" id="CHEBI:149470"/>
        <dbReference type="ChEBI" id="CHEBI:149473"/>
        <dbReference type="ChEBI" id="CHEBI:456216"/>
    </reaction>
</comment>
<keyword evidence="5 9" id="KW-0093">Biotin biosynthesis</keyword>
<keyword evidence="6 9" id="KW-0067">ATP-binding</keyword>
<dbReference type="GO" id="GO:0009102">
    <property type="term" value="P:biotin biosynthetic process"/>
    <property type="evidence" value="ECO:0007669"/>
    <property type="project" value="UniProtKB-UniRule"/>
</dbReference>
<dbReference type="UniPathway" id="UPA00078">
    <property type="reaction ID" value="UER00161"/>
</dbReference>
<evidence type="ECO:0000313" key="10">
    <source>
        <dbReference type="EMBL" id="CAA9219107.1"/>
    </source>
</evidence>
<dbReference type="PANTHER" id="PTHR43210:SF2">
    <property type="entry name" value="ATP-DEPENDENT DETHIOBIOTIN SYNTHETASE BIOD 2"/>
    <property type="match status" value="1"/>
</dbReference>
<feature type="active site" evidence="9">
    <location>
        <position position="32"/>
    </location>
</feature>